<accession>A0ABZ1KVX4</accession>
<evidence type="ECO:0000313" key="1">
    <source>
        <dbReference type="EMBL" id="WTQ84722.1"/>
    </source>
</evidence>
<gene>
    <name evidence="1" type="ORF">OG350_32410</name>
</gene>
<keyword evidence="2" id="KW-1185">Reference proteome</keyword>
<dbReference type="Proteomes" id="UP001622557">
    <property type="component" value="Chromosome"/>
</dbReference>
<dbReference type="EMBL" id="CP108164">
    <property type="protein sequence ID" value="WTQ84722.1"/>
    <property type="molecule type" value="Genomic_DNA"/>
</dbReference>
<dbReference type="GeneID" id="97285244"/>
<protein>
    <submittedName>
        <fullName evidence="1">Uncharacterized protein</fullName>
    </submittedName>
</protein>
<name>A0ABZ1KVX4_STRAH</name>
<dbReference type="RefSeq" id="WP_358591241.1">
    <property type="nucleotide sequence ID" value="NZ_CP108164.1"/>
</dbReference>
<organism evidence="1 2">
    <name type="scientific">Streptomyces achromogenes</name>
    <dbReference type="NCBI Taxonomy" id="67255"/>
    <lineage>
        <taxon>Bacteria</taxon>
        <taxon>Bacillati</taxon>
        <taxon>Actinomycetota</taxon>
        <taxon>Actinomycetes</taxon>
        <taxon>Kitasatosporales</taxon>
        <taxon>Streptomycetaceae</taxon>
        <taxon>Streptomyces</taxon>
    </lineage>
</organism>
<sequence>MGVTDLKGVLMGVPVIGGLIDSVIGIVTGTVAGILPQVLALASGLGVPV</sequence>
<reference evidence="1 2" key="1">
    <citation type="submission" date="2022-10" db="EMBL/GenBank/DDBJ databases">
        <title>The complete genomes of actinobacterial strains from the NBC collection.</title>
        <authorList>
            <person name="Joergensen T.S."/>
            <person name="Alvarez Arevalo M."/>
            <person name="Sterndorff E.B."/>
            <person name="Faurdal D."/>
            <person name="Vuksanovic O."/>
            <person name="Mourched A.-S."/>
            <person name="Charusanti P."/>
            <person name="Shaw S."/>
            <person name="Blin K."/>
            <person name="Weber T."/>
        </authorList>
    </citation>
    <scope>NUCLEOTIDE SEQUENCE [LARGE SCALE GENOMIC DNA]</scope>
    <source>
        <strain evidence="1 2">NBC_00156</strain>
    </source>
</reference>
<proteinExistence type="predicted"/>
<evidence type="ECO:0000313" key="2">
    <source>
        <dbReference type="Proteomes" id="UP001622557"/>
    </source>
</evidence>